<dbReference type="PANTHER" id="PTHR10566:SF113">
    <property type="entry name" value="PROTEIN ACTIVITY OF BC1 COMPLEX KINASE 7, CHLOROPLASTIC"/>
    <property type="match status" value="1"/>
</dbReference>
<dbReference type="InterPro" id="IPR050154">
    <property type="entry name" value="UbiB_kinase"/>
</dbReference>
<dbReference type="InterPro" id="IPR011009">
    <property type="entry name" value="Kinase-like_dom_sf"/>
</dbReference>
<comment type="similarity">
    <text evidence="1">Belongs to the protein kinase superfamily. ADCK protein kinase family.</text>
</comment>
<dbReference type="EMBL" id="NHON01000155">
    <property type="protein sequence ID" value="OWJ57058.1"/>
    <property type="molecule type" value="Genomic_DNA"/>
</dbReference>
<evidence type="ECO:0000259" key="3">
    <source>
        <dbReference type="Pfam" id="PF03109"/>
    </source>
</evidence>
<feature type="transmembrane region" description="Helical" evidence="2">
    <location>
        <begin position="528"/>
        <end position="551"/>
    </location>
</feature>
<dbReference type="STRING" id="1122125.GCA_000423185_00622"/>
<accession>A0A211YVL9</accession>
<dbReference type="AlphaFoldDB" id="A0A211YVL9"/>
<keyword evidence="2" id="KW-0472">Membrane</keyword>
<reference evidence="5" key="1">
    <citation type="submission" date="2017-05" db="EMBL/GenBank/DDBJ databases">
        <authorList>
            <person name="Macchi M."/>
            <person name="Festa S."/>
            <person name="Coppotelli B.M."/>
            <person name="Morelli I.S."/>
        </authorList>
    </citation>
    <scope>NUCLEOTIDE SEQUENCE [LARGE SCALE GENOMIC DNA]</scope>
    <source>
        <strain evidence="5">I</strain>
    </source>
</reference>
<evidence type="ECO:0000313" key="5">
    <source>
        <dbReference type="Proteomes" id="UP000196655"/>
    </source>
</evidence>
<feature type="transmembrane region" description="Helical" evidence="2">
    <location>
        <begin position="500"/>
        <end position="522"/>
    </location>
</feature>
<sequence>MQVLPTAFVVARDLKRLQQIVTVLLRFGFGDLVRRLGLHRLLRQAGLAPGDAGAAAPGQDTPARLRLAIEALGPTFVKLGQILATRSDLLPAEWIAELEKLHDRVPPLPYDGLAPVLEAALGGAPDAVFARFDRTPLASASIAQVHRAALADGTEVVVKIRRPGLRPLVEADLRLLAHAARLAEEELPELRRYRPEAITRTLAAAIGEELDLANEGRNAELIAAQFEDQPEVVVPRIHWAWTSEEVLVQDFVAGIRPSDEAALARAGLDRRALAARSSNAFLQMMLVDGVFHADPHPGNMLCLPGDRIAYLDFGTIGRLSARRRDQLVTLMAAITGGSAAGVREVLLDWAGQPDIDARPLEEAAEAFLARHTRGALGRLKLGQALADFVALMRDHDLALPPDLALVLKALMTSEGVVRRLDPELDVVREVEPVVRRALAARYAPEALLGRAGSALLELQALAGDAPGILRRVLRRLEKGRVKLEVEIGRMDRFGRSIERGAARIAVAIVTAAFVVGLAPILAESGPRLFGIPAFALLGCLAALAGIAWLLLPGRRKD</sequence>
<name>A0A211YVL9_9PROT</name>
<dbReference type="CDD" id="cd05121">
    <property type="entry name" value="ABC1_ADCK3-like"/>
    <property type="match status" value="1"/>
</dbReference>
<dbReference type="SUPFAM" id="SSF56112">
    <property type="entry name" value="Protein kinase-like (PK-like)"/>
    <property type="match status" value="1"/>
</dbReference>
<dbReference type="Pfam" id="PF03109">
    <property type="entry name" value="ABC1"/>
    <property type="match status" value="1"/>
</dbReference>
<dbReference type="Proteomes" id="UP000196655">
    <property type="component" value="Unassembled WGS sequence"/>
</dbReference>
<keyword evidence="5" id="KW-1185">Reference proteome</keyword>
<keyword evidence="2" id="KW-1133">Transmembrane helix</keyword>
<feature type="domain" description="ABC1 atypical kinase-like" evidence="3">
    <location>
        <begin position="100"/>
        <end position="345"/>
    </location>
</feature>
<comment type="caution">
    <text evidence="4">The sequence shown here is derived from an EMBL/GenBank/DDBJ whole genome shotgun (WGS) entry which is preliminary data.</text>
</comment>
<proteinExistence type="inferred from homology"/>
<dbReference type="InterPro" id="IPR004147">
    <property type="entry name" value="ABC1_dom"/>
</dbReference>
<dbReference type="RefSeq" id="WP_088157608.1">
    <property type="nucleotide sequence ID" value="NZ_NHON01000155.1"/>
</dbReference>
<protein>
    <recommendedName>
        <fullName evidence="3">ABC1 atypical kinase-like domain-containing protein</fullName>
    </recommendedName>
</protein>
<gene>
    <name evidence="4" type="ORF">BWR60_34445</name>
</gene>
<organism evidence="4 5">
    <name type="scientific">Inquilinus limosus</name>
    <dbReference type="NCBI Taxonomy" id="171674"/>
    <lineage>
        <taxon>Bacteria</taxon>
        <taxon>Pseudomonadati</taxon>
        <taxon>Pseudomonadota</taxon>
        <taxon>Alphaproteobacteria</taxon>
        <taxon>Rhodospirillales</taxon>
        <taxon>Rhodospirillaceae</taxon>
        <taxon>Inquilinus</taxon>
    </lineage>
</organism>
<dbReference type="OrthoDB" id="9795390at2"/>
<evidence type="ECO:0000256" key="1">
    <source>
        <dbReference type="ARBA" id="ARBA00009670"/>
    </source>
</evidence>
<evidence type="ECO:0000313" key="4">
    <source>
        <dbReference type="EMBL" id="OWJ57058.1"/>
    </source>
</evidence>
<dbReference type="PANTHER" id="PTHR10566">
    <property type="entry name" value="CHAPERONE-ACTIVITY OF BC1 COMPLEX CABC1 -RELATED"/>
    <property type="match status" value="1"/>
</dbReference>
<evidence type="ECO:0000256" key="2">
    <source>
        <dbReference type="SAM" id="Phobius"/>
    </source>
</evidence>
<keyword evidence="2" id="KW-0812">Transmembrane</keyword>